<accession>A0AC58RS32</accession>
<dbReference type="Proteomes" id="UP000790787">
    <property type="component" value="Chromosome 8"/>
</dbReference>
<proteinExistence type="predicted"/>
<dbReference type="RefSeq" id="XP_075075545.1">
    <property type="nucleotide sequence ID" value="XM_075219444.1"/>
</dbReference>
<sequence length="444" mass="49051">MRGTRVNSIGKVFAPAELRRVNPETIKKPVIEEEAKEFLKKMKAQDYSIIEQLRKTPTQISLLSLLIHSKDHCQALMKILNEAYVPGKLSVNHLEKVAHKIFEGNRVTFSDDELPVEGTEHNKALYLTVKCEESVVTQALIDNGSNVNICPLATLNKLKVADDRIHQNSVCVRGFDGGGINTVGDIVLELTIGPVEFTMEFQVIDVAVSYNLLLGRPWIHAAKAVPSTLHQVVKFEWDRQEIVIHGDDGTHAISDAIVPFIETDDDKGPWVYQVFDAVSVDKIPEGEGLPLPRITTTAFMIVAEMLNNGFVLGKGLGVDLQGMIQPVSLPKNLETFGLGFKPTAADVKRARKLKKRVWVLPKPVPRLSKSFVKAGCRKLPAPEVLGPLMGPNGDLNESFGRVFADVNMIEAGEGSSKADIQFVGPKVNVNNWMATPLPTWRESW</sequence>
<evidence type="ECO:0000313" key="1">
    <source>
        <dbReference type="Proteomes" id="UP000790787"/>
    </source>
</evidence>
<evidence type="ECO:0000313" key="2">
    <source>
        <dbReference type="RefSeq" id="XP_075075545.1"/>
    </source>
</evidence>
<keyword evidence="1" id="KW-1185">Reference proteome</keyword>
<reference evidence="2" key="2">
    <citation type="submission" date="2025-08" db="UniProtKB">
        <authorList>
            <consortium name="RefSeq"/>
        </authorList>
    </citation>
    <scope>IDENTIFICATION</scope>
    <source>
        <tissue evidence="2">Leaf</tissue>
    </source>
</reference>
<organism evidence="1 2">
    <name type="scientific">Nicotiana tabacum</name>
    <name type="common">Common tobacco</name>
    <dbReference type="NCBI Taxonomy" id="4097"/>
    <lineage>
        <taxon>Eukaryota</taxon>
        <taxon>Viridiplantae</taxon>
        <taxon>Streptophyta</taxon>
        <taxon>Embryophyta</taxon>
        <taxon>Tracheophyta</taxon>
        <taxon>Spermatophyta</taxon>
        <taxon>Magnoliopsida</taxon>
        <taxon>eudicotyledons</taxon>
        <taxon>Gunneridae</taxon>
        <taxon>Pentapetalae</taxon>
        <taxon>asterids</taxon>
        <taxon>lamiids</taxon>
        <taxon>Solanales</taxon>
        <taxon>Solanaceae</taxon>
        <taxon>Nicotianoideae</taxon>
        <taxon>Nicotianeae</taxon>
        <taxon>Nicotiana</taxon>
    </lineage>
</organism>
<protein>
    <submittedName>
        <fullName evidence="2">Uncharacterized protein LOC107819715</fullName>
    </submittedName>
</protein>
<name>A0AC58RS32_TOBAC</name>
<gene>
    <name evidence="2" type="primary">LOC107819715</name>
</gene>
<reference evidence="1" key="1">
    <citation type="journal article" date="2014" name="Nat. Commun.">
        <title>The tobacco genome sequence and its comparison with those of tomato and potato.</title>
        <authorList>
            <person name="Sierro N."/>
            <person name="Battey J.N."/>
            <person name="Ouadi S."/>
            <person name="Bakaher N."/>
            <person name="Bovet L."/>
            <person name="Willig A."/>
            <person name="Goepfert S."/>
            <person name="Peitsch M.C."/>
            <person name="Ivanov N.V."/>
        </authorList>
    </citation>
    <scope>NUCLEOTIDE SEQUENCE [LARGE SCALE GENOMIC DNA]</scope>
</reference>